<dbReference type="Gene3D" id="3.40.50.300">
    <property type="entry name" value="P-loop containing nucleotide triphosphate hydrolases"/>
    <property type="match status" value="1"/>
</dbReference>
<dbReference type="GeneID" id="98405215"/>
<dbReference type="InterPro" id="IPR052922">
    <property type="entry name" value="Cytidylate_Kinase-2"/>
</dbReference>
<dbReference type="EMBL" id="CP062804">
    <property type="protein sequence ID" value="QOT79029.1"/>
    <property type="molecule type" value="Genomic_DNA"/>
</dbReference>
<reference evidence="2 3" key="1">
    <citation type="submission" date="2020-10" db="EMBL/GenBank/DDBJ databases">
        <title>Complete genome sequence of Cupriavidus basilensis CCUG 49340T.</title>
        <authorList>
            <person name="Salva-Serra F."/>
            <person name="Donoso R.A."/>
            <person name="Cho K.H."/>
            <person name="Yoo J.A."/>
            <person name="Lee K."/>
            <person name="Yoon S.-H."/>
            <person name="Perez-Pantoja D."/>
            <person name="Moore E.R.B."/>
        </authorList>
    </citation>
    <scope>NUCLEOTIDE SEQUENCE [LARGE SCALE GENOMIC DNA]</scope>
    <source>
        <strain evidence="3">CCUG 49340</strain>
    </source>
</reference>
<evidence type="ECO:0000313" key="3">
    <source>
        <dbReference type="Proteomes" id="UP000397656"/>
    </source>
</evidence>
<dbReference type="InterPro" id="IPR027417">
    <property type="entry name" value="P-loop_NTPase"/>
</dbReference>
<proteinExistence type="predicted"/>
<dbReference type="Pfam" id="PF13521">
    <property type="entry name" value="AAA_28"/>
    <property type="match status" value="1"/>
</dbReference>
<protein>
    <submittedName>
        <fullName evidence="2">AAA family ATPase</fullName>
    </submittedName>
</protein>
<accession>A0A643FMV5</accession>
<dbReference type="PANTHER" id="PTHR37816:SF2">
    <property type="entry name" value="DNA TOPOLOGY MODULATION PROTEIN FLAR-RELATED PROTEIN"/>
    <property type="match status" value="1"/>
</dbReference>
<organism evidence="2 3">
    <name type="scientific">Cupriavidus basilensis</name>
    <dbReference type="NCBI Taxonomy" id="68895"/>
    <lineage>
        <taxon>Bacteria</taxon>
        <taxon>Pseudomonadati</taxon>
        <taxon>Pseudomonadota</taxon>
        <taxon>Betaproteobacteria</taxon>
        <taxon>Burkholderiales</taxon>
        <taxon>Burkholderiaceae</taxon>
        <taxon>Cupriavidus</taxon>
    </lineage>
</organism>
<evidence type="ECO:0000313" key="2">
    <source>
        <dbReference type="EMBL" id="QOT79029.1"/>
    </source>
</evidence>
<feature type="domain" description="NadR/Ttd14 AAA" evidence="1">
    <location>
        <begin position="9"/>
        <end position="37"/>
    </location>
</feature>
<dbReference type="RefSeq" id="WP_150990706.1">
    <property type="nucleotide sequence ID" value="NZ_CP062804.1"/>
</dbReference>
<dbReference type="Proteomes" id="UP000397656">
    <property type="component" value="Chromosome 2"/>
</dbReference>
<sequence length="178" mass="20401">MSAKNGNLKICFIGPSGAGKTTLARRLSRETGIPHIPFDEIYWDMDSGDYLKRSNELIDEATERVRSGKCWIVEGSYDKRLLPFFRDANWILMIQTSLYVRVLRILKRYVQSKFRVAGPVETFSNTIELIRFTSSYPAKLSGFFQSHPELLEKTLTVSTYEDIASRTGSRSAVFSDRR</sequence>
<dbReference type="InterPro" id="IPR038727">
    <property type="entry name" value="NadR/Ttd14_AAA_dom"/>
</dbReference>
<dbReference type="AlphaFoldDB" id="A0A643FMV5"/>
<name>A0A643FMV5_9BURK</name>
<gene>
    <name evidence="2" type="ORF">F7R26_030110</name>
</gene>
<dbReference type="SUPFAM" id="SSF52540">
    <property type="entry name" value="P-loop containing nucleoside triphosphate hydrolases"/>
    <property type="match status" value="1"/>
</dbReference>
<evidence type="ECO:0000259" key="1">
    <source>
        <dbReference type="Pfam" id="PF13521"/>
    </source>
</evidence>
<dbReference type="PANTHER" id="PTHR37816">
    <property type="entry name" value="YALI0E33011P"/>
    <property type="match status" value="1"/>
</dbReference>